<protein>
    <submittedName>
        <fullName evidence="1">Uncharacterized protein</fullName>
    </submittedName>
</protein>
<accession>A0A9W6PLK4</accession>
<sequence length="63" mass="7065">MELETLSSSCDEGECPTLYRTDRGTLAVQGERITDHGREIPEHETVVEIPVELIRKAVRDGLL</sequence>
<evidence type="ECO:0000313" key="1">
    <source>
        <dbReference type="EMBL" id="GLW58599.1"/>
    </source>
</evidence>
<organism evidence="1 2">
    <name type="scientific">Kitasatospora phosalacinea</name>
    <dbReference type="NCBI Taxonomy" id="2065"/>
    <lineage>
        <taxon>Bacteria</taxon>
        <taxon>Bacillati</taxon>
        <taxon>Actinomycetota</taxon>
        <taxon>Actinomycetes</taxon>
        <taxon>Kitasatosporales</taxon>
        <taxon>Streptomycetaceae</taxon>
        <taxon>Kitasatospora</taxon>
    </lineage>
</organism>
<dbReference type="EMBL" id="BSRX01000055">
    <property type="protein sequence ID" value="GLW58599.1"/>
    <property type="molecule type" value="Genomic_DNA"/>
</dbReference>
<gene>
    <name evidence="1" type="ORF">Kpho01_66100</name>
</gene>
<dbReference type="Proteomes" id="UP001165143">
    <property type="component" value="Unassembled WGS sequence"/>
</dbReference>
<reference evidence="1" key="1">
    <citation type="submission" date="2023-02" db="EMBL/GenBank/DDBJ databases">
        <title>Kitasatospora phosalacinea NBRC 14362.</title>
        <authorList>
            <person name="Ichikawa N."/>
            <person name="Sato H."/>
            <person name="Tonouchi N."/>
        </authorList>
    </citation>
    <scope>NUCLEOTIDE SEQUENCE</scope>
    <source>
        <strain evidence="1">NBRC 14362</strain>
    </source>
</reference>
<name>A0A9W6PLK4_9ACTN</name>
<dbReference type="RefSeq" id="WP_033253771.1">
    <property type="nucleotide sequence ID" value="NZ_BSRX01000055.1"/>
</dbReference>
<dbReference type="OrthoDB" id="3577809at2"/>
<comment type="caution">
    <text evidence="1">The sequence shown here is derived from an EMBL/GenBank/DDBJ whole genome shotgun (WGS) entry which is preliminary data.</text>
</comment>
<evidence type="ECO:0000313" key="2">
    <source>
        <dbReference type="Proteomes" id="UP001165143"/>
    </source>
</evidence>
<dbReference type="AlphaFoldDB" id="A0A9W6PLK4"/>
<proteinExistence type="predicted"/>